<proteinExistence type="predicted"/>
<dbReference type="Proteomes" id="UP000247727">
    <property type="component" value="Unassembled WGS sequence"/>
</dbReference>
<evidence type="ECO:0000313" key="1">
    <source>
        <dbReference type="EMBL" id="PYF12886.1"/>
    </source>
</evidence>
<sequence>MTALRRLWAEQRLALVAFLVALSLAGFFGGRMISRALFWSDPAHHQQAPEAWMTPDYIARSWHVDVEAVDAILGIEDARKLVDDDRPTLEAIAEKLDVPVADLIAKLDAGLPQTPPRSPQ</sequence>
<protein>
    <submittedName>
        <fullName evidence="1">Uncharacterized protein</fullName>
    </submittedName>
</protein>
<dbReference type="OrthoDB" id="159440at2"/>
<gene>
    <name evidence="1" type="ORF">C8J30_101268</name>
</gene>
<keyword evidence="2" id="KW-1185">Reference proteome</keyword>
<dbReference type="RefSeq" id="WP_110803920.1">
    <property type="nucleotide sequence ID" value="NZ_QJTK01000001.1"/>
</dbReference>
<reference evidence="1 2" key="1">
    <citation type="submission" date="2018-06" db="EMBL/GenBank/DDBJ databases">
        <title>Genomic Encyclopedia of Type Strains, Phase III (KMG-III): the genomes of soil and plant-associated and newly described type strains.</title>
        <authorList>
            <person name="Whitman W."/>
        </authorList>
    </citation>
    <scope>NUCLEOTIDE SEQUENCE [LARGE SCALE GENOMIC DNA]</scope>
    <source>
        <strain evidence="1 2">JA737</strain>
    </source>
</reference>
<organism evidence="1 2">
    <name type="scientific">Rhodobacter viridis</name>
    <dbReference type="NCBI Taxonomy" id="1054202"/>
    <lineage>
        <taxon>Bacteria</taxon>
        <taxon>Pseudomonadati</taxon>
        <taxon>Pseudomonadota</taxon>
        <taxon>Alphaproteobacteria</taxon>
        <taxon>Rhodobacterales</taxon>
        <taxon>Rhodobacter group</taxon>
        <taxon>Rhodobacter</taxon>
    </lineage>
</organism>
<dbReference type="AlphaFoldDB" id="A0A318U5N4"/>
<evidence type="ECO:0000313" key="2">
    <source>
        <dbReference type="Proteomes" id="UP000247727"/>
    </source>
</evidence>
<name>A0A318U5N4_9RHOB</name>
<comment type="caution">
    <text evidence="1">The sequence shown here is derived from an EMBL/GenBank/DDBJ whole genome shotgun (WGS) entry which is preliminary data.</text>
</comment>
<accession>A0A318U5N4</accession>
<dbReference type="EMBL" id="QJTK01000001">
    <property type="protein sequence ID" value="PYF12886.1"/>
    <property type="molecule type" value="Genomic_DNA"/>
</dbReference>